<dbReference type="CDD" id="cd01029">
    <property type="entry name" value="TOPRIM_primases"/>
    <property type="match status" value="1"/>
</dbReference>
<gene>
    <name evidence="5" type="ORF">HH216_15060</name>
</gene>
<dbReference type="InterPro" id="IPR002694">
    <property type="entry name" value="Znf_CHC2"/>
</dbReference>
<proteinExistence type="predicted"/>
<sequence length="294" mass="32674">MIGSQTIQSAKQVAIADYLAFRGFQPVSQHGQRLVYYSPFRQESTPSFWVNPAINRYKDFGSSETGDDVIRLVQRLNSVSFTQAVDELSRFAGLESKPGFSFSGPVHAPTAQATICSIKLLSNPHLIRYVESRKISYPTARRYCLEIYYQQGEKNLFALGFANQKGGYALRNGVGAKRNIGPAGYTLIDAPTAGSINVFEGVFDFLSALEYYGLQTPTFPTLVLNSTTNLESAFPLLESYQRVNAYLDNDTAGKATLERLSNNGLCVADRSRLYAEHKDFNAFWLERAAFHLPG</sequence>
<dbReference type="AlphaFoldDB" id="A0A7L5DM98"/>
<name>A0A7L5DM98_9BACT</name>
<dbReference type="InterPro" id="IPR034154">
    <property type="entry name" value="TOPRIM_DnaG/twinkle"/>
</dbReference>
<evidence type="ECO:0000256" key="2">
    <source>
        <dbReference type="ARBA" id="ARBA00022771"/>
    </source>
</evidence>
<keyword evidence="1" id="KW-0479">Metal-binding</keyword>
<dbReference type="Proteomes" id="UP000501128">
    <property type="component" value="Chromosome"/>
</dbReference>
<evidence type="ECO:0000313" key="5">
    <source>
        <dbReference type="EMBL" id="QJD79589.1"/>
    </source>
</evidence>
<dbReference type="SUPFAM" id="SSF56731">
    <property type="entry name" value="DNA primase core"/>
    <property type="match status" value="1"/>
</dbReference>
<reference evidence="5 6" key="1">
    <citation type="submission" date="2020-04" db="EMBL/GenBank/DDBJ databases">
        <title>Genome sequencing of novel species.</title>
        <authorList>
            <person name="Heo J."/>
            <person name="Kim S.-J."/>
            <person name="Kim J.-S."/>
            <person name="Hong S.-B."/>
            <person name="Kwon S.-W."/>
        </authorList>
    </citation>
    <scope>NUCLEOTIDE SEQUENCE [LARGE SCALE GENOMIC DNA]</scope>
    <source>
        <strain evidence="5 6">CJU-R4</strain>
    </source>
</reference>
<dbReference type="Pfam" id="PF13155">
    <property type="entry name" value="Toprim_2"/>
    <property type="match status" value="1"/>
</dbReference>
<organism evidence="5 6">
    <name type="scientific">Spirosoma rhododendri</name>
    <dbReference type="NCBI Taxonomy" id="2728024"/>
    <lineage>
        <taxon>Bacteria</taxon>
        <taxon>Pseudomonadati</taxon>
        <taxon>Bacteroidota</taxon>
        <taxon>Cytophagia</taxon>
        <taxon>Cytophagales</taxon>
        <taxon>Cytophagaceae</taxon>
        <taxon>Spirosoma</taxon>
    </lineage>
</organism>
<accession>A0A7L5DM98</accession>
<keyword evidence="3" id="KW-0862">Zinc</keyword>
<dbReference type="GO" id="GO:0003677">
    <property type="term" value="F:DNA binding"/>
    <property type="evidence" value="ECO:0007669"/>
    <property type="project" value="InterPro"/>
</dbReference>
<dbReference type="EMBL" id="CP051677">
    <property type="protein sequence ID" value="QJD79589.1"/>
    <property type="molecule type" value="Genomic_DNA"/>
</dbReference>
<dbReference type="GO" id="GO:0003899">
    <property type="term" value="F:DNA-directed RNA polymerase activity"/>
    <property type="evidence" value="ECO:0007669"/>
    <property type="project" value="InterPro"/>
</dbReference>
<feature type="domain" description="Zinc finger CHC2-type" evidence="4">
    <location>
        <begin position="37"/>
        <end position="89"/>
    </location>
</feature>
<evidence type="ECO:0000256" key="3">
    <source>
        <dbReference type="ARBA" id="ARBA00022833"/>
    </source>
</evidence>
<dbReference type="RefSeq" id="WP_169551553.1">
    <property type="nucleotide sequence ID" value="NZ_CP051677.1"/>
</dbReference>
<dbReference type="PANTHER" id="PTHR30313">
    <property type="entry name" value="DNA PRIMASE"/>
    <property type="match status" value="1"/>
</dbReference>
<dbReference type="SUPFAM" id="SSF57783">
    <property type="entry name" value="Zinc beta-ribbon"/>
    <property type="match status" value="1"/>
</dbReference>
<keyword evidence="2" id="KW-0863">Zinc-finger</keyword>
<dbReference type="Pfam" id="PF01807">
    <property type="entry name" value="Zn_ribbon_DnaG"/>
    <property type="match status" value="1"/>
</dbReference>
<protein>
    <recommendedName>
        <fullName evidence="4">Zinc finger CHC2-type domain-containing protein</fullName>
    </recommendedName>
</protein>
<dbReference type="PANTHER" id="PTHR30313:SF2">
    <property type="entry name" value="DNA PRIMASE"/>
    <property type="match status" value="1"/>
</dbReference>
<dbReference type="InterPro" id="IPR050219">
    <property type="entry name" value="DnaG_primase"/>
</dbReference>
<dbReference type="GO" id="GO:0008270">
    <property type="term" value="F:zinc ion binding"/>
    <property type="evidence" value="ECO:0007669"/>
    <property type="project" value="UniProtKB-KW"/>
</dbReference>
<dbReference type="KEGG" id="srho:HH216_15060"/>
<evidence type="ECO:0000256" key="1">
    <source>
        <dbReference type="ARBA" id="ARBA00022723"/>
    </source>
</evidence>
<evidence type="ECO:0000259" key="4">
    <source>
        <dbReference type="SMART" id="SM00400"/>
    </source>
</evidence>
<dbReference type="GO" id="GO:0006269">
    <property type="term" value="P:DNA replication, synthesis of primer"/>
    <property type="evidence" value="ECO:0007669"/>
    <property type="project" value="TreeGrafter"/>
</dbReference>
<dbReference type="Gene3D" id="3.40.1360.10">
    <property type="match status" value="1"/>
</dbReference>
<dbReference type="Gene3D" id="3.90.580.10">
    <property type="entry name" value="Zinc finger, CHC2-type domain"/>
    <property type="match status" value="1"/>
</dbReference>
<dbReference type="GO" id="GO:0005737">
    <property type="term" value="C:cytoplasm"/>
    <property type="evidence" value="ECO:0007669"/>
    <property type="project" value="TreeGrafter"/>
</dbReference>
<keyword evidence="6" id="KW-1185">Reference proteome</keyword>
<dbReference type="SMART" id="SM00400">
    <property type="entry name" value="ZnF_CHCC"/>
    <property type="match status" value="1"/>
</dbReference>
<dbReference type="InterPro" id="IPR036977">
    <property type="entry name" value="DNA_primase_Znf_CHC2"/>
</dbReference>
<evidence type="ECO:0000313" key="6">
    <source>
        <dbReference type="Proteomes" id="UP000501128"/>
    </source>
</evidence>